<evidence type="ECO:0000313" key="2">
    <source>
        <dbReference type="EMBL" id="KWU50194.1"/>
    </source>
</evidence>
<dbReference type="EMBL" id="LRMR01000016">
    <property type="protein sequence ID" value="KWU50194.1"/>
    <property type="molecule type" value="Genomic_DNA"/>
</dbReference>
<protein>
    <submittedName>
        <fullName evidence="4">Uncharacterized protein</fullName>
    </submittedName>
</protein>
<dbReference type="AlphaFoldDB" id="A0A1H5IXV4"/>
<reference evidence="2" key="2">
    <citation type="submission" date="2016-01" db="EMBL/GenBank/DDBJ databases">
        <authorList>
            <person name="McClelland M."/>
            <person name="Jain A."/>
            <person name="Saraogi P."/>
            <person name="Mendelson R."/>
            <person name="Westerman R."/>
            <person name="SanMiguel P."/>
            <person name="Csonka L."/>
        </authorList>
    </citation>
    <scope>NUCLEOTIDE SEQUENCE [LARGE SCALE GENOMIC DNA]</scope>
    <source>
        <strain evidence="2">Ps006</strain>
    </source>
</reference>
<dbReference type="EMBL" id="FNUA01000002">
    <property type="protein sequence ID" value="SEE45010.1"/>
    <property type="molecule type" value="Genomic_DNA"/>
</dbReference>
<name>A0A1H5IXV4_9PSED</name>
<evidence type="ECO:0000313" key="1">
    <source>
        <dbReference type="EMBL" id="KAB0566965.1"/>
    </source>
</evidence>
<gene>
    <name evidence="2" type="ORF">AWV77_13845</name>
    <name evidence="3" type="ORF">C9383_11075</name>
    <name evidence="1" type="ORF">F7R03_11910</name>
    <name evidence="4" type="ORF">SAMN04490198_1488</name>
</gene>
<reference evidence="3 7" key="4">
    <citation type="submission" date="2018-03" db="EMBL/GenBank/DDBJ databases">
        <title>Draft genome sequence of the type strain of Pseudomonas palleroniana LMG 23076, isolated from rice in Cameroon.</title>
        <authorList>
            <person name="Tambong J.T."/>
        </authorList>
    </citation>
    <scope>NUCLEOTIDE SEQUENCE [LARGE SCALE GENOMIC DNA]</scope>
    <source>
        <strain evidence="3 7">LMG 23076</strain>
    </source>
</reference>
<proteinExistence type="predicted"/>
<organism evidence="4 6">
    <name type="scientific">Pseudomonas palleroniana</name>
    <dbReference type="NCBI Taxonomy" id="191390"/>
    <lineage>
        <taxon>Bacteria</taxon>
        <taxon>Pseudomonadati</taxon>
        <taxon>Pseudomonadota</taxon>
        <taxon>Gammaproteobacteria</taxon>
        <taxon>Pseudomonadales</taxon>
        <taxon>Pseudomonadaceae</taxon>
        <taxon>Pseudomonas</taxon>
    </lineage>
</organism>
<dbReference type="Proteomes" id="UP000240476">
    <property type="component" value="Unassembled WGS sequence"/>
</dbReference>
<accession>A0A0X7K3H8</accession>
<evidence type="ECO:0000313" key="8">
    <source>
        <dbReference type="Proteomes" id="UP000423257"/>
    </source>
</evidence>
<accession>A0A1H5IXV4</accession>
<evidence type="ECO:0000313" key="5">
    <source>
        <dbReference type="Proteomes" id="UP000067111"/>
    </source>
</evidence>
<dbReference type="Proteomes" id="UP000423257">
    <property type="component" value="Unassembled WGS sequence"/>
</dbReference>
<evidence type="ECO:0000313" key="7">
    <source>
        <dbReference type="Proteomes" id="UP000240476"/>
    </source>
</evidence>
<reference evidence="1 8" key="5">
    <citation type="submission" date="2019-09" db="EMBL/GenBank/DDBJ databases">
        <title>Draft genome sequences of 48 bacterial type strains from the CCUG.</title>
        <authorList>
            <person name="Tunovic T."/>
            <person name="Pineiro-Iglesias B."/>
            <person name="Unosson C."/>
            <person name="Inganas E."/>
            <person name="Ohlen M."/>
            <person name="Cardew S."/>
            <person name="Jensie-Markopoulos S."/>
            <person name="Salva-Serra F."/>
            <person name="Jaen-Luchoro D."/>
            <person name="Karlsson R."/>
            <person name="Svensson-Stadler L."/>
            <person name="Chun J."/>
            <person name="Moore E."/>
        </authorList>
    </citation>
    <scope>NUCLEOTIDE SEQUENCE [LARGE SCALE GENOMIC DNA]</scope>
    <source>
        <strain evidence="1 8">CCUG 51524</strain>
    </source>
</reference>
<reference evidence="4 6" key="3">
    <citation type="submission" date="2016-10" db="EMBL/GenBank/DDBJ databases">
        <authorList>
            <person name="de Groot N.N."/>
        </authorList>
    </citation>
    <scope>NUCLEOTIDE SEQUENCE [LARGE SCALE GENOMIC DNA]</scope>
    <source>
        <strain evidence="4 6">BS3265</strain>
    </source>
</reference>
<evidence type="ECO:0000313" key="3">
    <source>
        <dbReference type="EMBL" id="PTC28265.1"/>
    </source>
</evidence>
<dbReference type="Proteomes" id="UP000199129">
    <property type="component" value="Unassembled WGS sequence"/>
</dbReference>
<dbReference type="RefSeq" id="WP_060754811.1">
    <property type="nucleotide sequence ID" value="NZ_CP087111.1"/>
</dbReference>
<reference evidence="5" key="1">
    <citation type="submission" date="2016-01" db="EMBL/GenBank/DDBJ databases">
        <authorList>
            <person name="Gamez R.M."/>
            <person name="Rodriguez F."/>
            <person name="Bernal J.F."/>
            <person name="Agarwala R."/>
            <person name="Landsman D."/>
            <person name="Marino-Ramirez L."/>
        </authorList>
    </citation>
    <scope>NUCLEOTIDE SEQUENCE [LARGE SCALE GENOMIC DNA]</scope>
    <source>
        <strain evidence="5">Ps006</strain>
    </source>
</reference>
<keyword evidence="7" id="KW-1185">Reference proteome</keyword>
<evidence type="ECO:0000313" key="4">
    <source>
        <dbReference type="EMBL" id="SEE45010.1"/>
    </source>
</evidence>
<dbReference type="Proteomes" id="UP000067111">
    <property type="component" value="Unassembled WGS sequence"/>
</dbReference>
<evidence type="ECO:0000313" key="6">
    <source>
        <dbReference type="Proteomes" id="UP000199129"/>
    </source>
</evidence>
<dbReference type="EMBL" id="VZPQ01000006">
    <property type="protein sequence ID" value="KAB0566965.1"/>
    <property type="molecule type" value="Genomic_DNA"/>
</dbReference>
<dbReference type="EMBL" id="PYWX01000031">
    <property type="protein sequence ID" value="PTC28265.1"/>
    <property type="molecule type" value="Genomic_DNA"/>
</dbReference>
<sequence length="61" mass="6700">MDTNNISSLIPSNGLISNEQTEQVLAELQKKKNGDNVKHAINTIHIDNSTKIMQQIGSARP</sequence>